<evidence type="ECO:0000313" key="2">
    <source>
        <dbReference type="Proteomes" id="UP001178508"/>
    </source>
</evidence>
<sequence length="259" mass="29115">MGTRLQYSSARLRELVSHSIPHSITVIKSLCLLRRPRYVHRGSRRMFIYSDSAIPSITSVFRLAALPCHHNKNHVRTRYLRPLVCVDSQAPPTQPMSAASFMLLNAQSINNKPGLIHDIITERHIDICCICLDLAISDHHAITFSVPASRPGQRPKRTITYRNIKAYYSTLIGSQENHPRKLFSTVNKLLSPLPPVPASGDSDLCHRFLNFFHDKVDTIHQQLQTSTTCLHTPQLQDTAPSATCPPFTSFTPVDESLTT</sequence>
<dbReference type="Proteomes" id="UP001178508">
    <property type="component" value="Chromosome 15"/>
</dbReference>
<accession>A0AAV1GLY0</accession>
<reference evidence="1" key="1">
    <citation type="submission" date="2023-08" db="EMBL/GenBank/DDBJ databases">
        <authorList>
            <person name="Alioto T."/>
            <person name="Alioto T."/>
            <person name="Gomez Garrido J."/>
        </authorList>
    </citation>
    <scope>NUCLEOTIDE SEQUENCE</scope>
</reference>
<proteinExistence type="predicted"/>
<dbReference type="EMBL" id="OY660878">
    <property type="protein sequence ID" value="CAJ1074265.1"/>
    <property type="molecule type" value="Genomic_DNA"/>
</dbReference>
<gene>
    <name evidence="1" type="ORF">XNOV1_A033740</name>
</gene>
<name>A0AAV1GLY0_XYRNO</name>
<protein>
    <submittedName>
        <fullName evidence="1">Uncharacterized protein LOC121511739, partial</fullName>
    </submittedName>
</protein>
<keyword evidence="2" id="KW-1185">Reference proteome</keyword>
<evidence type="ECO:0000313" key="1">
    <source>
        <dbReference type="EMBL" id="CAJ1074265.1"/>
    </source>
</evidence>
<organism evidence="1 2">
    <name type="scientific">Xyrichtys novacula</name>
    <name type="common">Pearly razorfish</name>
    <name type="synonym">Hemipteronotus novacula</name>
    <dbReference type="NCBI Taxonomy" id="13765"/>
    <lineage>
        <taxon>Eukaryota</taxon>
        <taxon>Metazoa</taxon>
        <taxon>Chordata</taxon>
        <taxon>Craniata</taxon>
        <taxon>Vertebrata</taxon>
        <taxon>Euteleostomi</taxon>
        <taxon>Actinopterygii</taxon>
        <taxon>Neopterygii</taxon>
        <taxon>Teleostei</taxon>
        <taxon>Neoteleostei</taxon>
        <taxon>Acanthomorphata</taxon>
        <taxon>Eupercaria</taxon>
        <taxon>Labriformes</taxon>
        <taxon>Labridae</taxon>
        <taxon>Xyrichtys</taxon>
    </lineage>
</organism>
<dbReference type="AlphaFoldDB" id="A0AAV1GLY0"/>